<gene>
    <name evidence="8" type="ORF">CHS0354_022584</name>
</gene>
<dbReference type="EMBL" id="JAEAOA010001370">
    <property type="protein sequence ID" value="KAK3598267.1"/>
    <property type="molecule type" value="Genomic_DNA"/>
</dbReference>
<keyword evidence="2" id="KW-0808">Transferase</keyword>
<dbReference type="Pfam" id="PF00069">
    <property type="entry name" value="Pkinase"/>
    <property type="match status" value="1"/>
</dbReference>
<dbReference type="PANTHER" id="PTHR24353">
    <property type="entry name" value="CYCLIC NUCLEOTIDE-DEPENDENT PROTEIN KINASE"/>
    <property type="match status" value="1"/>
</dbReference>
<dbReference type="Gene3D" id="3.30.200.20">
    <property type="entry name" value="Phosphorylase Kinase, domain 1"/>
    <property type="match status" value="1"/>
</dbReference>
<reference evidence="8" key="2">
    <citation type="journal article" date="2021" name="Genome Biol. Evol.">
        <title>Developing a high-quality reference genome for a parasitic bivalve with doubly uniparental inheritance (Bivalvia: Unionida).</title>
        <authorList>
            <person name="Smith C.H."/>
        </authorList>
    </citation>
    <scope>NUCLEOTIDE SEQUENCE</scope>
    <source>
        <strain evidence="8">CHS0354</strain>
        <tissue evidence="8">Mantle</tissue>
    </source>
</reference>
<name>A0AAE0SU31_9BIVA</name>
<feature type="domain" description="AGC-kinase C-terminal" evidence="7">
    <location>
        <begin position="104"/>
        <end position="157"/>
    </location>
</feature>
<dbReference type="InterPro" id="IPR011009">
    <property type="entry name" value="Kinase-like_dom_sf"/>
</dbReference>
<dbReference type="GO" id="GO:0004674">
    <property type="term" value="F:protein serine/threonine kinase activity"/>
    <property type="evidence" value="ECO:0007669"/>
    <property type="project" value="UniProtKB-KW"/>
</dbReference>
<dbReference type="PANTHER" id="PTHR24353:SF147">
    <property type="entry name" value="CGMP-DEPENDENT SERINE_THREONIN PROTEIN KINASE-RELATED"/>
    <property type="match status" value="1"/>
</dbReference>
<protein>
    <recommendedName>
        <fullName evidence="10">Protein kinase domain-containing protein</fullName>
    </recommendedName>
</protein>
<evidence type="ECO:0000259" key="6">
    <source>
        <dbReference type="PROSITE" id="PS50011"/>
    </source>
</evidence>
<evidence type="ECO:0000259" key="7">
    <source>
        <dbReference type="PROSITE" id="PS51285"/>
    </source>
</evidence>
<feature type="domain" description="Protein kinase" evidence="6">
    <location>
        <begin position="1"/>
        <end position="103"/>
    </location>
</feature>
<keyword evidence="1" id="KW-0723">Serine/threonine-protein kinase</keyword>
<accession>A0AAE0SU31</accession>
<proteinExistence type="predicted"/>
<evidence type="ECO:0008006" key="10">
    <source>
        <dbReference type="Google" id="ProtNLM"/>
    </source>
</evidence>
<evidence type="ECO:0000256" key="2">
    <source>
        <dbReference type="ARBA" id="ARBA00022679"/>
    </source>
</evidence>
<sequence>MSRTLCGTPEYMAPETILRKGHNTAADIWSLGVLVFDMLSGRSLFADKADNDMQTCNNILKGIKDVVFPNEIRRIAEDFIRKLCRKNPAKRLTAQEIPKHGWFNEFHWEDLRSRTMEPPFIPKVESSVDTSNFDLEGFPKEVDYPRTDDVTSWDPDF</sequence>
<reference evidence="8" key="1">
    <citation type="journal article" date="2021" name="Genome Biol. Evol.">
        <title>A High-Quality Reference Genome for a Parasitic Bivalve with Doubly Uniparental Inheritance (Bivalvia: Unionida).</title>
        <authorList>
            <person name="Smith C.H."/>
        </authorList>
    </citation>
    <scope>NUCLEOTIDE SEQUENCE</scope>
    <source>
        <strain evidence="8">CHS0354</strain>
    </source>
</reference>
<dbReference type="InterPro" id="IPR000961">
    <property type="entry name" value="AGC-kinase_C"/>
</dbReference>
<evidence type="ECO:0000256" key="3">
    <source>
        <dbReference type="ARBA" id="ARBA00022741"/>
    </source>
</evidence>
<organism evidence="8 9">
    <name type="scientific">Potamilus streckersoni</name>
    <dbReference type="NCBI Taxonomy" id="2493646"/>
    <lineage>
        <taxon>Eukaryota</taxon>
        <taxon>Metazoa</taxon>
        <taxon>Spiralia</taxon>
        <taxon>Lophotrochozoa</taxon>
        <taxon>Mollusca</taxon>
        <taxon>Bivalvia</taxon>
        <taxon>Autobranchia</taxon>
        <taxon>Heteroconchia</taxon>
        <taxon>Palaeoheterodonta</taxon>
        <taxon>Unionida</taxon>
        <taxon>Unionoidea</taxon>
        <taxon>Unionidae</taxon>
        <taxon>Ambleminae</taxon>
        <taxon>Lampsilini</taxon>
        <taxon>Potamilus</taxon>
    </lineage>
</organism>
<evidence type="ECO:0000313" key="8">
    <source>
        <dbReference type="EMBL" id="KAK3598267.1"/>
    </source>
</evidence>
<keyword evidence="3" id="KW-0547">Nucleotide-binding</keyword>
<dbReference type="AlphaFoldDB" id="A0AAE0SU31"/>
<dbReference type="InterPro" id="IPR000719">
    <property type="entry name" value="Prot_kinase_dom"/>
</dbReference>
<dbReference type="PROSITE" id="PS50011">
    <property type="entry name" value="PROTEIN_KINASE_DOM"/>
    <property type="match status" value="1"/>
</dbReference>
<comment type="caution">
    <text evidence="8">The sequence shown here is derived from an EMBL/GenBank/DDBJ whole genome shotgun (WGS) entry which is preliminary data.</text>
</comment>
<evidence type="ECO:0000313" key="9">
    <source>
        <dbReference type="Proteomes" id="UP001195483"/>
    </source>
</evidence>
<dbReference type="SMART" id="SM00220">
    <property type="entry name" value="S_TKc"/>
    <property type="match status" value="1"/>
</dbReference>
<evidence type="ECO:0000256" key="5">
    <source>
        <dbReference type="ARBA" id="ARBA00022840"/>
    </source>
</evidence>
<keyword evidence="9" id="KW-1185">Reference proteome</keyword>
<evidence type="ECO:0000256" key="4">
    <source>
        <dbReference type="ARBA" id="ARBA00022777"/>
    </source>
</evidence>
<dbReference type="SUPFAM" id="SSF56112">
    <property type="entry name" value="Protein kinase-like (PK-like)"/>
    <property type="match status" value="1"/>
</dbReference>
<keyword evidence="5" id="KW-0067">ATP-binding</keyword>
<reference evidence="8" key="3">
    <citation type="submission" date="2023-05" db="EMBL/GenBank/DDBJ databases">
        <authorList>
            <person name="Smith C.H."/>
        </authorList>
    </citation>
    <scope>NUCLEOTIDE SEQUENCE</scope>
    <source>
        <strain evidence="8">CHS0354</strain>
        <tissue evidence="8">Mantle</tissue>
    </source>
</reference>
<dbReference type="GO" id="GO:0005524">
    <property type="term" value="F:ATP binding"/>
    <property type="evidence" value="ECO:0007669"/>
    <property type="project" value="UniProtKB-KW"/>
</dbReference>
<evidence type="ECO:0000256" key="1">
    <source>
        <dbReference type="ARBA" id="ARBA00022527"/>
    </source>
</evidence>
<dbReference type="PROSITE" id="PS51285">
    <property type="entry name" value="AGC_KINASE_CTER"/>
    <property type="match status" value="1"/>
</dbReference>
<keyword evidence="4" id="KW-0418">Kinase</keyword>
<dbReference type="Gene3D" id="1.10.510.10">
    <property type="entry name" value="Transferase(Phosphotransferase) domain 1"/>
    <property type="match status" value="1"/>
</dbReference>
<dbReference type="Proteomes" id="UP001195483">
    <property type="component" value="Unassembled WGS sequence"/>
</dbReference>
<dbReference type="SMART" id="SM00133">
    <property type="entry name" value="S_TK_X"/>
    <property type="match status" value="1"/>
</dbReference>